<feature type="region of interest" description="Disordered" evidence="1">
    <location>
        <begin position="353"/>
        <end position="440"/>
    </location>
</feature>
<gene>
    <name evidence="2" type="ORF">RM550_32125</name>
</gene>
<dbReference type="Proteomes" id="UP001180551">
    <property type="component" value="Unassembled WGS sequence"/>
</dbReference>
<accession>A0ABU2THC1</accession>
<proteinExistence type="predicted"/>
<keyword evidence="3" id="KW-1185">Reference proteome</keyword>
<feature type="compositionally biased region" description="Basic and acidic residues" evidence="1">
    <location>
        <begin position="33"/>
        <end position="42"/>
    </location>
</feature>
<feature type="region of interest" description="Disordered" evidence="1">
    <location>
        <begin position="14"/>
        <end position="58"/>
    </location>
</feature>
<dbReference type="EMBL" id="JAVRFE010000061">
    <property type="protein sequence ID" value="MDT0460317.1"/>
    <property type="molecule type" value="Genomic_DNA"/>
</dbReference>
<feature type="compositionally biased region" description="Polar residues" evidence="1">
    <location>
        <begin position="45"/>
        <end position="54"/>
    </location>
</feature>
<dbReference type="RefSeq" id="WP_311627267.1">
    <property type="nucleotide sequence ID" value="NZ_JAVRFE010000061.1"/>
</dbReference>
<evidence type="ECO:0000256" key="1">
    <source>
        <dbReference type="SAM" id="MobiDB-lite"/>
    </source>
</evidence>
<evidence type="ECO:0000313" key="2">
    <source>
        <dbReference type="EMBL" id="MDT0460317.1"/>
    </source>
</evidence>
<evidence type="ECO:0000313" key="3">
    <source>
        <dbReference type="Proteomes" id="UP001180551"/>
    </source>
</evidence>
<evidence type="ECO:0008006" key="4">
    <source>
        <dbReference type="Google" id="ProtNLM"/>
    </source>
</evidence>
<feature type="compositionally biased region" description="Low complexity" evidence="1">
    <location>
        <begin position="379"/>
        <end position="393"/>
    </location>
</feature>
<name>A0ABU2THC1_9ACTN</name>
<comment type="caution">
    <text evidence="2">The sequence shown here is derived from an EMBL/GenBank/DDBJ whole genome shotgun (WGS) entry which is preliminary data.</text>
</comment>
<sequence length="1433" mass="154072">MLVASGPVLSQALAAEPSSPAPGPKGWDAVAATERKLPDKPRSSRVASPDTNLGKSWKQSKDRAVTGVADAKAFKIFAADEAKAYDWRTVAALEEPGIPADSWIGNQCVMDRDHVAAVYAPRTFTNKPDLMQGGAFAAIVNTTTGAVTKLPFTASLAYFDPTCNPQTHTAAFTAYRDMNDPAKTMTRVIAVDTVGKTTVSTAVDGQVTSAVPVKDGTVAARGRQLVHIGTSGSVKKLTTADSTPFDIRLAARGNIVFADRRNDTTAQVKVFTGQGKPTLVASGRLSDIGIHQGDGGRVFLTGHPTAGPRLKGTGISRLAAPADADISTHGHLAVNPVLAPGIRAGLHHISHVGQGFRKAEGKQAAPPTRSPEQVAQDPVKVTSTATTTGKTVSQSVADVTAENGNNALSPALGGTDKPSTALVPRAAGAGVSHDPTDPDRWCSISRNDVMMQALQPTPNQVEWAVGMAVRGKLRGSVIRQGEYRSQTGMSTIDPQGLFPPPTLKGGQRIPANVMLGILAQESNLWQAESGVIPGQTGSPLAAVDGYYGHKADKGDPSAYWKIHWDKSDCGYGVGQVTDGMRKAGMEKTTEKGMDPKLQKAVAVDYATNIAASMYILADKWNEVHTDGQKVTVNNDDPKRVENWFTAAWNYNLGFNGKGAPGKPWGLGWYNNPANPFYPPRRGPFMNTDMDKEANHDAAHPQDWPYEEKVMGWSAWSIDTGYSYGTDGRQDWKGESGFSSAGFQPAWWTTVANRATVSPPMFKFCNIHNGCDPANPPDCPDAKCYEKFWWNQENATWKDCNNTCGNELIKYATERPEPGRGNRLKYGEPVCSGAPKDAVVVASVPNGTQSWGACGKVTSSGSFQFTFYPDSDNHYEAKADLHQVGGGYGGHFWYTHTRDKAHYGGPSGPMNIDGSWAFGQKMDLGKVWVHLPDTGAQAKHANYVIKGVDGGDRTITINADSDNTNKWISLGGYKFTGTPSVTLSNYAHDGTADADIAWGAVAFQPLKGTYVKDTIEADAFFDEDQDIDVRPESSLFNTPLKSRKDLYDWALKTSQSVAALGNCTGGVPDSRCTMPKTRDAVQKWRDEVQQSGTSTTDHPDGHSIPAWMHYSNPYTKRPSSDQRPSWFGQDGGAYKMYNQATVSYIKTSDGKIVDGSQSVTYDDRTADTHMPTFVHEFIKNVSAEYGIPEPGLNYARRNLNVHDGAITHTTTNSDGILPGLAYQSIGVKPVITDYDDNPVSGDKGQCVAAMSTAGGSIGYRPALGSDGLTGGVSEWVDKVSRATGANHPVTTMAAEIRNMFFKPGLTGSIFGSAPPIWQELDFKSCTDGSIRRVSASPLLRSSYMPNQYLYRNSKAINLDGAYTQSSNPVTTGDFYHFSGTSTPPNRENPYTECARDSGHAGNPWSITLLSDINTDPDAHFCGAPGKDPDPEYTR</sequence>
<protein>
    <recommendedName>
        <fullName evidence="4">Tat pathway signal protein</fullName>
    </recommendedName>
</protein>
<feature type="compositionally biased region" description="Polar residues" evidence="1">
    <location>
        <begin position="394"/>
        <end position="408"/>
    </location>
</feature>
<reference evidence="2" key="1">
    <citation type="submission" date="2024-05" db="EMBL/GenBank/DDBJ databases">
        <title>30 novel species of actinomycetes from the DSMZ collection.</title>
        <authorList>
            <person name="Nouioui I."/>
        </authorList>
    </citation>
    <scope>NUCLEOTIDE SEQUENCE</scope>
    <source>
        <strain evidence="2">DSM 41527</strain>
    </source>
</reference>
<organism evidence="2 3">
    <name type="scientific">Streptomyces mooreae</name>
    <dbReference type="NCBI Taxonomy" id="3075523"/>
    <lineage>
        <taxon>Bacteria</taxon>
        <taxon>Bacillati</taxon>
        <taxon>Actinomycetota</taxon>
        <taxon>Actinomycetes</taxon>
        <taxon>Kitasatosporales</taxon>
        <taxon>Streptomycetaceae</taxon>
        <taxon>Streptomyces</taxon>
    </lineage>
</organism>